<keyword evidence="4 5" id="KW-0949">S-adenosyl-L-methionine</keyword>
<dbReference type="InterPro" id="IPR002748">
    <property type="entry name" value="CbiD"/>
</dbReference>
<comment type="function">
    <text evidence="5">Catalyzes the methylation of C-1 in cobalt-precorrin-5B to form cobalt-precorrin-6A.</text>
</comment>
<accession>A0ABP9EB43</accession>
<proteinExistence type="inferred from homology"/>
<comment type="caution">
    <text evidence="7">The sequence shown here is derived from an EMBL/GenBank/DDBJ whole genome shotgun (WGS) entry which is preliminary data.</text>
</comment>
<dbReference type="Proteomes" id="UP001501752">
    <property type="component" value="Unassembled WGS sequence"/>
</dbReference>
<protein>
    <recommendedName>
        <fullName evidence="5">Cobalt-precorrin-5B C(1)-methyltransferase</fullName>
        <ecNumber evidence="5">2.1.1.195</ecNumber>
    </recommendedName>
    <alternativeName>
        <fullName evidence="5">Cobalt-precorrin-6A synthase</fullName>
    </alternativeName>
</protein>
<evidence type="ECO:0000256" key="6">
    <source>
        <dbReference type="SAM" id="MobiDB-lite"/>
    </source>
</evidence>
<organism evidence="7 8">
    <name type="scientific">Kitasatospora terrestris</name>
    <dbReference type="NCBI Taxonomy" id="258051"/>
    <lineage>
        <taxon>Bacteria</taxon>
        <taxon>Bacillati</taxon>
        <taxon>Actinomycetota</taxon>
        <taxon>Actinomycetes</taxon>
        <taxon>Kitasatosporales</taxon>
        <taxon>Streptomycetaceae</taxon>
        <taxon>Kitasatospora</taxon>
    </lineage>
</organism>
<feature type="region of interest" description="Disordered" evidence="6">
    <location>
        <begin position="88"/>
        <end position="150"/>
    </location>
</feature>
<evidence type="ECO:0000256" key="2">
    <source>
        <dbReference type="ARBA" id="ARBA00022603"/>
    </source>
</evidence>
<keyword evidence="8" id="KW-1185">Reference proteome</keyword>
<feature type="compositionally biased region" description="Gly residues" evidence="6">
    <location>
        <begin position="135"/>
        <end position="150"/>
    </location>
</feature>
<reference evidence="8" key="1">
    <citation type="journal article" date="2019" name="Int. J. Syst. Evol. Microbiol.">
        <title>The Global Catalogue of Microorganisms (GCM) 10K type strain sequencing project: providing services to taxonomists for standard genome sequencing and annotation.</title>
        <authorList>
            <consortium name="The Broad Institute Genomics Platform"/>
            <consortium name="The Broad Institute Genome Sequencing Center for Infectious Disease"/>
            <person name="Wu L."/>
            <person name="Ma J."/>
        </authorList>
    </citation>
    <scope>NUCLEOTIDE SEQUENCE [LARGE SCALE GENOMIC DNA]</scope>
    <source>
        <strain evidence="8">JCM 13006</strain>
    </source>
</reference>
<keyword evidence="3 5" id="KW-0808">Transferase</keyword>
<keyword evidence="1 5" id="KW-0169">Cobalamin biosynthesis</keyword>
<dbReference type="PANTHER" id="PTHR35863">
    <property type="entry name" value="COBALT-PRECORRIN-5B C(1)-METHYLTRANSFERASE"/>
    <property type="match status" value="1"/>
</dbReference>
<dbReference type="NCBIfam" id="NF000849">
    <property type="entry name" value="PRK00075.1-1"/>
    <property type="match status" value="1"/>
</dbReference>
<evidence type="ECO:0000313" key="7">
    <source>
        <dbReference type="EMBL" id="GAA4872807.1"/>
    </source>
</evidence>
<evidence type="ECO:0000256" key="5">
    <source>
        <dbReference type="HAMAP-Rule" id="MF_00787"/>
    </source>
</evidence>
<dbReference type="HAMAP" id="MF_00787">
    <property type="entry name" value="CbiD"/>
    <property type="match status" value="1"/>
</dbReference>
<feature type="compositionally biased region" description="Low complexity" evidence="6">
    <location>
        <begin position="112"/>
        <end position="122"/>
    </location>
</feature>
<comment type="pathway">
    <text evidence="5">Cofactor biosynthesis; adenosylcobalamin biosynthesis; cob(II)yrinate a,c-diamide from sirohydrochlorin (anaerobic route): step 6/10.</text>
</comment>
<dbReference type="EC" id="2.1.1.195" evidence="5"/>
<evidence type="ECO:0000256" key="4">
    <source>
        <dbReference type="ARBA" id="ARBA00022691"/>
    </source>
</evidence>
<sequence>MAEAGGRAAQLKSSGLRHGWTTGACATAAATAAYTALLTGDFPDPVTITLPKGQQPAFALAAEALTDGTGSAEGRAGFAAGPASVAAGDGTGSAGAEGVTGCADEHGGSGSADGTAGAEGQAGSAGGRGSAAVGGSAGSGDGPGSAAGGAGWGGPVGVSWAMAGVVKDAGDDPDVTHGALVRATVWHGAPGSGVVFRAGPGVGTVTKAGLPLAVGEPAINPVPRQMIRDAVAGVAAQHGGTGDVVVQVSVDHGEEIARSTWNPRLGILGGLSILGTTGIVVPYSCSAWIDSIRRGVDVARAAGRTHVAGCTGSTSEKVAVAVHGLPEDALLDMGDFAGAVLKYLKRHPVDRLTVAGGFAKLSKLAAGHLDLHSSRSQVDKGYLAGLARTGGASEELVAAVAAANTGLEAVQLCAAAGVPLGDLVAEAARATALGVLVGAPVAVDVICIDRAGNIVGRA</sequence>
<dbReference type="InterPro" id="IPR036074">
    <property type="entry name" value="CbiD_sf"/>
</dbReference>
<comment type="similarity">
    <text evidence="5">Belongs to the CbiD family.</text>
</comment>
<dbReference type="RefSeq" id="WP_345699998.1">
    <property type="nucleotide sequence ID" value="NZ_BAABIS010000001.1"/>
</dbReference>
<dbReference type="Pfam" id="PF01888">
    <property type="entry name" value="CbiD"/>
    <property type="match status" value="2"/>
</dbReference>
<keyword evidence="2 5" id="KW-0489">Methyltransferase</keyword>
<dbReference type="EMBL" id="BAABIS010000001">
    <property type="protein sequence ID" value="GAA4872807.1"/>
    <property type="molecule type" value="Genomic_DNA"/>
</dbReference>
<dbReference type="Gene3D" id="3.30.2110.10">
    <property type="entry name" value="CbiD-like"/>
    <property type="match status" value="2"/>
</dbReference>
<dbReference type="PANTHER" id="PTHR35863:SF1">
    <property type="entry name" value="COBALT-PRECORRIN-5B C(1)-METHYLTRANSFERASE"/>
    <property type="match status" value="1"/>
</dbReference>
<gene>
    <name evidence="5" type="primary">cbiD</name>
    <name evidence="7" type="ORF">GCM10023235_59870</name>
</gene>
<comment type="catalytic activity">
    <reaction evidence="5">
        <text>Co-precorrin-5B + S-adenosyl-L-methionine = Co-precorrin-6A + S-adenosyl-L-homocysteine</text>
        <dbReference type="Rhea" id="RHEA:26285"/>
        <dbReference type="ChEBI" id="CHEBI:57856"/>
        <dbReference type="ChEBI" id="CHEBI:59789"/>
        <dbReference type="ChEBI" id="CHEBI:60063"/>
        <dbReference type="ChEBI" id="CHEBI:60064"/>
        <dbReference type="EC" id="2.1.1.195"/>
    </reaction>
</comment>
<dbReference type="SUPFAM" id="SSF111342">
    <property type="entry name" value="CbiD-like"/>
    <property type="match status" value="2"/>
</dbReference>
<evidence type="ECO:0000256" key="1">
    <source>
        <dbReference type="ARBA" id="ARBA00022573"/>
    </source>
</evidence>
<dbReference type="NCBIfam" id="TIGR00312">
    <property type="entry name" value="cbiD"/>
    <property type="match status" value="1"/>
</dbReference>
<evidence type="ECO:0000313" key="8">
    <source>
        <dbReference type="Proteomes" id="UP001501752"/>
    </source>
</evidence>
<name>A0ABP9EB43_9ACTN</name>
<evidence type="ECO:0000256" key="3">
    <source>
        <dbReference type="ARBA" id="ARBA00022679"/>
    </source>
</evidence>